<accession>A0A835UF03</accession>
<dbReference type="AlphaFoldDB" id="A0A835UF03"/>
<reference evidence="2 3" key="1">
    <citation type="journal article" date="2020" name="Nat. Food">
        <title>A phased Vanilla planifolia genome enables genetic improvement of flavour and production.</title>
        <authorList>
            <person name="Hasing T."/>
            <person name="Tang H."/>
            <person name="Brym M."/>
            <person name="Khazi F."/>
            <person name="Huang T."/>
            <person name="Chambers A.H."/>
        </authorList>
    </citation>
    <scope>NUCLEOTIDE SEQUENCE [LARGE SCALE GENOMIC DNA]</scope>
    <source>
        <tissue evidence="2">Leaf</tissue>
    </source>
</reference>
<dbReference type="PANTHER" id="PTHR36481">
    <property type="entry name" value="EXPRESSED PROTEIN"/>
    <property type="match status" value="1"/>
</dbReference>
<dbReference type="EMBL" id="JADCNM010000012">
    <property type="protein sequence ID" value="KAG0459202.1"/>
    <property type="molecule type" value="Genomic_DNA"/>
</dbReference>
<dbReference type="OrthoDB" id="687840at2759"/>
<protein>
    <submittedName>
        <fullName evidence="2">Uncharacterized protein</fullName>
    </submittedName>
</protein>
<evidence type="ECO:0000313" key="2">
    <source>
        <dbReference type="EMBL" id="KAG0459202.1"/>
    </source>
</evidence>
<feature type="chain" id="PRO_5032971496" evidence="1">
    <location>
        <begin position="25"/>
        <end position="297"/>
    </location>
</feature>
<evidence type="ECO:0000256" key="1">
    <source>
        <dbReference type="SAM" id="SignalP"/>
    </source>
</evidence>
<dbReference type="SUPFAM" id="SSF51110">
    <property type="entry name" value="alpha-D-mannose-specific plant lectins"/>
    <property type="match status" value="1"/>
</dbReference>
<keyword evidence="1" id="KW-0732">Signal</keyword>
<gene>
    <name evidence="2" type="ORF">HPP92_022330</name>
</gene>
<dbReference type="PANTHER" id="PTHR36481:SF2">
    <property type="entry name" value="EXPRESSED PROTEIN"/>
    <property type="match status" value="1"/>
</dbReference>
<organism evidence="2 3">
    <name type="scientific">Vanilla planifolia</name>
    <name type="common">Vanilla</name>
    <dbReference type="NCBI Taxonomy" id="51239"/>
    <lineage>
        <taxon>Eukaryota</taxon>
        <taxon>Viridiplantae</taxon>
        <taxon>Streptophyta</taxon>
        <taxon>Embryophyta</taxon>
        <taxon>Tracheophyta</taxon>
        <taxon>Spermatophyta</taxon>
        <taxon>Magnoliopsida</taxon>
        <taxon>Liliopsida</taxon>
        <taxon>Asparagales</taxon>
        <taxon>Orchidaceae</taxon>
        <taxon>Vanilloideae</taxon>
        <taxon>Vanilleae</taxon>
        <taxon>Vanilla</taxon>
    </lineage>
</organism>
<dbReference type="Proteomes" id="UP000639772">
    <property type="component" value="Chromosome 12"/>
</dbReference>
<sequence length="297" mass="31562">MALLLHTCLPLSVFLVVLLQRAATDTPYGTIERTVKQQVLATIPPGDPPSPPVLFLSSPSGKYASYFLRAATVPAGGGFGNDFCFVQVVDTASSESAWESECAPVSSSNACSLVFDDDGLDVFDGSRQSWSAEADGFHPRALQLVDIGDMRIIDKEGELAWRAADDPRRNQGCGLPGSPGLSPETPPFAGAIGSESNLPFGQQGAGSPPQVSAVAADSVVGNGTMLIRRRSLRRCRAREVRRWRCLAEVVWWHLDGRGGWCGGLSGQPLVDNTPYDSGCLGILSSLFGNGCWGYNGD</sequence>
<comment type="caution">
    <text evidence="2">The sequence shown here is derived from an EMBL/GenBank/DDBJ whole genome shotgun (WGS) entry which is preliminary data.</text>
</comment>
<proteinExistence type="predicted"/>
<feature type="signal peptide" evidence="1">
    <location>
        <begin position="1"/>
        <end position="24"/>
    </location>
</feature>
<dbReference type="InterPro" id="IPR036426">
    <property type="entry name" value="Bulb-type_lectin_dom_sf"/>
</dbReference>
<name>A0A835UF03_VANPL</name>
<evidence type="ECO:0000313" key="3">
    <source>
        <dbReference type="Proteomes" id="UP000639772"/>
    </source>
</evidence>